<dbReference type="InterPro" id="IPR015919">
    <property type="entry name" value="Cadherin-like_sf"/>
</dbReference>
<evidence type="ECO:0008006" key="3">
    <source>
        <dbReference type="Google" id="ProtNLM"/>
    </source>
</evidence>
<comment type="caution">
    <text evidence="1">The sequence shown here is derived from an EMBL/GenBank/DDBJ whole genome shotgun (WGS) entry which is preliminary data.</text>
</comment>
<evidence type="ECO:0000313" key="2">
    <source>
        <dbReference type="Proteomes" id="UP000182798"/>
    </source>
</evidence>
<sequence length="172" mass="18222">HTFDKIFNFTVGNIDDTAPTNILLSNVNLIKDQPANTLVGTLSASDVDTNTALTFSVDDTTNFKIVNGNELRTNKSITTALGNTININITASDNTNDSAPQPFTIAITTTYIAAPVIDKFTVTQGENKGPLISKDGGEVTVSASAGTGTYTWSSNDFSNTSTSKTFVFNPQS</sequence>
<dbReference type="GO" id="GO:0016020">
    <property type="term" value="C:membrane"/>
    <property type="evidence" value="ECO:0007669"/>
    <property type="project" value="InterPro"/>
</dbReference>
<reference evidence="2" key="1">
    <citation type="submission" date="2016-09" db="EMBL/GenBank/DDBJ databases">
        <title>Genome Sequence of Bathymodiolus thermophilus sulfur-oxidizing gill endosymbiont.</title>
        <authorList>
            <person name="Ponnudurai R."/>
            <person name="Kleiner M."/>
            <person name="Sayavedra L."/>
            <person name="Thuermer A."/>
            <person name="Felbeck H."/>
            <person name="Schlueter R."/>
            <person name="Schweder T."/>
            <person name="Markert S."/>
        </authorList>
    </citation>
    <scope>NUCLEOTIDE SEQUENCE [LARGE SCALE GENOMIC DNA]</scope>
    <source>
        <strain evidence="2">BAT/CrabSpa'14</strain>
    </source>
</reference>
<gene>
    <name evidence="1" type="ORF">BGC33_02050</name>
</gene>
<dbReference type="AlphaFoldDB" id="A0A1J8PNI9"/>
<proteinExistence type="predicted"/>
<feature type="non-terminal residue" evidence="1">
    <location>
        <position position="1"/>
    </location>
</feature>
<evidence type="ECO:0000313" key="1">
    <source>
        <dbReference type="EMBL" id="OJA03169.1"/>
    </source>
</evidence>
<dbReference type="GO" id="GO:0005509">
    <property type="term" value="F:calcium ion binding"/>
    <property type="evidence" value="ECO:0007669"/>
    <property type="project" value="InterPro"/>
</dbReference>
<protein>
    <recommendedName>
        <fullName evidence="3">Cadherin domain-containing protein</fullName>
    </recommendedName>
</protein>
<accession>A0A1J8PNI9</accession>
<organism evidence="1 2">
    <name type="scientific">Bathymodiolus thermophilus thioautotrophic gill symbiont</name>
    <dbReference type="NCBI Taxonomy" id="2360"/>
    <lineage>
        <taxon>Bacteria</taxon>
        <taxon>Pseudomonadati</taxon>
        <taxon>Pseudomonadota</taxon>
        <taxon>Gammaproteobacteria</taxon>
        <taxon>sulfur-oxidizing symbionts</taxon>
    </lineage>
</organism>
<feature type="non-terminal residue" evidence="1">
    <location>
        <position position="172"/>
    </location>
</feature>
<dbReference type="Proteomes" id="UP000182798">
    <property type="component" value="Unassembled WGS sequence"/>
</dbReference>
<dbReference type="SUPFAM" id="SSF49313">
    <property type="entry name" value="Cadherin-like"/>
    <property type="match status" value="1"/>
</dbReference>
<dbReference type="EMBL" id="MIQH01000985">
    <property type="protein sequence ID" value="OJA03169.1"/>
    <property type="molecule type" value="Genomic_DNA"/>
</dbReference>
<dbReference type="RefSeq" id="WP_158009468.1">
    <property type="nucleotide sequence ID" value="NZ_MIQH01000985.1"/>
</dbReference>
<name>A0A1J8PNI9_9GAMM</name>
<dbReference type="Gene3D" id="2.60.40.60">
    <property type="entry name" value="Cadherins"/>
    <property type="match status" value="1"/>
</dbReference>